<reference evidence="11" key="1">
    <citation type="submission" date="2017-06" db="EMBL/GenBank/DDBJ databases">
        <authorList>
            <person name="Varghese N."/>
            <person name="Submissions S."/>
        </authorList>
    </citation>
    <scope>NUCLEOTIDE SEQUENCE [LARGE SCALE GENOMIC DNA]</scope>
    <source>
        <strain evidence="11">DSM 26170</strain>
    </source>
</reference>
<evidence type="ECO:0000256" key="3">
    <source>
        <dbReference type="ARBA" id="ARBA00022475"/>
    </source>
</evidence>
<comment type="similarity">
    <text evidence="7">Belongs to the binding-protein-dependent transport system permease family.</text>
</comment>
<dbReference type="Pfam" id="PF00528">
    <property type="entry name" value="BPD_transp_1"/>
    <property type="match status" value="1"/>
</dbReference>
<evidence type="ECO:0000256" key="4">
    <source>
        <dbReference type="ARBA" id="ARBA00022692"/>
    </source>
</evidence>
<keyword evidence="2 7" id="KW-0813">Transport</keyword>
<dbReference type="Pfam" id="PF19300">
    <property type="entry name" value="BPD_transp_1_N"/>
    <property type="match status" value="1"/>
</dbReference>
<feature type="transmembrane region" description="Helical" evidence="7">
    <location>
        <begin position="173"/>
        <end position="191"/>
    </location>
</feature>
<dbReference type="Proteomes" id="UP000198409">
    <property type="component" value="Unassembled WGS sequence"/>
</dbReference>
<keyword evidence="3" id="KW-1003">Cell membrane</keyword>
<comment type="subcellular location">
    <subcellularLocation>
        <location evidence="1 7">Cell membrane</location>
        <topology evidence="1 7">Multi-pass membrane protein</topology>
    </subcellularLocation>
</comment>
<evidence type="ECO:0000256" key="6">
    <source>
        <dbReference type="ARBA" id="ARBA00023136"/>
    </source>
</evidence>
<protein>
    <submittedName>
        <fullName evidence="10">Oligopeptide ABC transporter permease OppB</fullName>
    </submittedName>
    <submittedName>
        <fullName evidence="9">Oligopeptide transport system permease protein</fullName>
    </submittedName>
</protein>
<keyword evidence="5 7" id="KW-1133">Transmembrane helix</keyword>
<dbReference type="PROSITE" id="PS50928">
    <property type="entry name" value="ABC_TM1"/>
    <property type="match status" value="1"/>
</dbReference>
<accession>A0A238WUC8</accession>
<name>A0A238WUC8_9RHOB</name>
<dbReference type="PANTHER" id="PTHR43163">
    <property type="entry name" value="DIPEPTIDE TRANSPORT SYSTEM PERMEASE PROTEIN DPPB-RELATED"/>
    <property type="match status" value="1"/>
</dbReference>
<dbReference type="GO" id="GO:0005886">
    <property type="term" value="C:plasma membrane"/>
    <property type="evidence" value="ECO:0007669"/>
    <property type="project" value="UniProtKB-SubCell"/>
</dbReference>
<dbReference type="RefSeq" id="WP_089388094.1">
    <property type="nucleotide sequence ID" value="NZ_FZNM01000006.1"/>
</dbReference>
<feature type="transmembrane region" description="Helical" evidence="7">
    <location>
        <begin position="142"/>
        <end position="161"/>
    </location>
</feature>
<dbReference type="PANTHER" id="PTHR43163:SF6">
    <property type="entry name" value="DIPEPTIDE TRANSPORT SYSTEM PERMEASE PROTEIN DPPB-RELATED"/>
    <property type="match status" value="1"/>
</dbReference>
<evidence type="ECO:0000313" key="11">
    <source>
        <dbReference type="Proteomes" id="UP000198409"/>
    </source>
</evidence>
<dbReference type="GO" id="GO:0055085">
    <property type="term" value="P:transmembrane transport"/>
    <property type="evidence" value="ECO:0007669"/>
    <property type="project" value="InterPro"/>
</dbReference>
<evidence type="ECO:0000256" key="5">
    <source>
        <dbReference type="ARBA" id="ARBA00022989"/>
    </source>
</evidence>
<dbReference type="InterPro" id="IPR035906">
    <property type="entry name" value="MetI-like_sf"/>
</dbReference>
<keyword evidence="12" id="KW-1185">Reference proteome</keyword>
<evidence type="ECO:0000256" key="2">
    <source>
        <dbReference type="ARBA" id="ARBA00022448"/>
    </source>
</evidence>
<dbReference type="EMBL" id="SIRL01000006">
    <property type="protein sequence ID" value="TBN49990.1"/>
    <property type="molecule type" value="Genomic_DNA"/>
</dbReference>
<dbReference type="NCBIfam" id="NF007008">
    <property type="entry name" value="PRK09471.1"/>
    <property type="match status" value="1"/>
</dbReference>
<proteinExistence type="inferred from homology"/>
<evidence type="ECO:0000256" key="1">
    <source>
        <dbReference type="ARBA" id="ARBA00004651"/>
    </source>
</evidence>
<evidence type="ECO:0000256" key="7">
    <source>
        <dbReference type="RuleBase" id="RU363032"/>
    </source>
</evidence>
<feature type="transmembrane region" description="Helical" evidence="7">
    <location>
        <begin position="99"/>
        <end position="122"/>
    </location>
</feature>
<gene>
    <name evidence="10" type="primary">oppB</name>
    <name evidence="10" type="ORF">EYF88_10175</name>
    <name evidence="9" type="ORF">SAMN06265378_10647</name>
</gene>
<evidence type="ECO:0000313" key="9">
    <source>
        <dbReference type="EMBL" id="SNR50028.1"/>
    </source>
</evidence>
<keyword evidence="6 7" id="KW-0472">Membrane</keyword>
<keyword evidence="4 7" id="KW-0812">Transmembrane</keyword>
<organism evidence="9 11">
    <name type="scientific">Paracoccus sediminis</name>
    <dbReference type="NCBI Taxonomy" id="1214787"/>
    <lineage>
        <taxon>Bacteria</taxon>
        <taxon>Pseudomonadati</taxon>
        <taxon>Pseudomonadota</taxon>
        <taxon>Alphaproteobacteria</taxon>
        <taxon>Rhodobacterales</taxon>
        <taxon>Paracoccaceae</taxon>
        <taxon>Paracoccus</taxon>
    </lineage>
</organism>
<reference evidence="9" key="2">
    <citation type="submission" date="2017-06" db="EMBL/GenBank/DDBJ databases">
        <authorList>
            <person name="Kim H.J."/>
            <person name="Triplett B.A."/>
        </authorList>
    </citation>
    <scope>NUCLEOTIDE SEQUENCE [LARGE SCALE GENOMIC DNA]</scope>
    <source>
        <strain evidence="9">DSM 26170</strain>
    </source>
</reference>
<dbReference type="CDD" id="cd06261">
    <property type="entry name" value="TM_PBP2"/>
    <property type="match status" value="1"/>
</dbReference>
<evidence type="ECO:0000313" key="10">
    <source>
        <dbReference type="EMBL" id="TBN49990.1"/>
    </source>
</evidence>
<dbReference type="InterPro" id="IPR000515">
    <property type="entry name" value="MetI-like"/>
</dbReference>
<dbReference type="OrthoDB" id="9807402at2"/>
<evidence type="ECO:0000259" key="8">
    <source>
        <dbReference type="PROSITE" id="PS50928"/>
    </source>
</evidence>
<dbReference type="SUPFAM" id="SSF161098">
    <property type="entry name" value="MetI-like"/>
    <property type="match status" value="1"/>
</dbReference>
<dbReference type="Gene3D" id="1.10.3720.10">
    <property type="entry name" value="MetI-like"/>
    <property type="match status" value="1"/>
</dbReference>
<dbReference type="InterPro" id="IPR045621">
    <property type="entry name" value="BPD_transp_1_N"/>
</dbReference>
<reference evidence="10 12" key="3">
    <citation type="submission" date="2019-02" db="EMBL/GenBank/DDBJ databases">
        <authorList>
            <person name="Zhang G."/>
        </authorList>
    </citation>
    <scope>NUCLEOTIDE SEQUENCE [LARGE SCALE GENOMIC DNA]</scope>
    <source>
        <strain evidence="10 12">CMB17</strain>
    </source>
</reference>
<feature type="transmembrane region" description="Helical" evidence="7">
    <location>
        <begin position="233"/>
        <end position="255"/>
    </location>
</feature>
<feature type="domain" description="ABC transmembrane type-1" evidence="8">
    <location>
        <begin position="95"/>
        <end position="294"/>
    </location>
</feature>
<dbReference type="Proteomes" id="UP000292859">
    <property type="component" value="Unassembled WGS sequence"/>
</dbReference>
<feature type="transmembrane region" description="Helical" evidence="7">
    <location>
        <begin position="275"/>
        <end position="301"/>
    </location>
</feature>
<evidence type="ECO:0000313" key="12">
    <source>
        <dbReference type="Proteomes" id="UP000292859"/>
    </source>
</evidence>
<sequence>MAMFILRRLAVAIPTLLALIVLSFLLMHMAPGGPFTQERALPPQVLANLNAKYGLDDPLWRQIWNYVHGIVVHFDFGPSFVYPDRTVNQLIAAGFPVTLTYGTLAFAAAVIVGVTLGTIAAIRHNTWLDYLAVGVSIGAQVLPNFVMAPLLVLVLTLWMGWLPGGGWSFSDPSFWIMPVIALSTSYMASIARITRSSMLEVLGGNHIRTARAKGMPERRVILRHALRPAMLPVISYLGPVFVSMITGSVVIDIYFSTGGIGKAFVDSALNRDYAVMMGVTILVGALTILFNLLVDILYAWIDPRIRY</sequence>
<dbReference type="AlphaFoldDB" id="A0A238WUC8"/>
<dbReference type="EMBL" id="FZNM01000006">
    <property type="protein sequence ID" value="SNR50028.1"/>
    <property type="molecule type" value="Genomic_DNA"/>
</dbReference>